<dbReference type="InterPro" id="IPR009614">
    <property type="entry name" value="YoeB_toxin"/>
</dbReference>
<evidence type="ECO:0000256" key="8">
    <source>
        <dbReference type="ARBA" id="ARBA00030388"/>
    </source>
</evidence>
<evidence type="ECO:0000256" key="7">
    <source>
        <dbReference type="ARBA" id="ARBA00022884"/>
    </source>
</evidence>
<reference evidence="11 12" key="1">
    <citation type="submission" date="2018-03" db="EMBL/GenBank/DDBJ databases">
        <title>First report of an OXA-48+CTX-M-M-producing Kluyvera ascorbata clone recovered from patients admitted in a University Hospital in Madrid, Spain.</title>
        <authorList>
            <person name="Hernandez-Garcia M."/>
            <person name="Leon-Sampedro R."/>
            <person name="Perez-Viso B."/>
            <person name="Morosini M.I."/>
            <person name="Lopez-Fresnena N."/>
            <person name="Coque T.M."/>
            <person name="Bonten M."/>
            <person name="Malhotra-Kumar S."/>
            <person name="Ruiz-Garbajosa P."/>
            <person name="Canton R."/>
        </authorList>
    </citation>
    <scope>NUCLEOTIDE SEQUENCE [LARGE SCALE GENOMIC DNA]</scope>
    <source>
        <strain evidence="11 12">KA2</strain>
    </source>
</reference>
<evidence type="ECO:0000256" key="6">
    <source>
        <dbReference type="ARBA" id="ARBA00022801"/>
    </source>
</evidence>
<dbReference type="NCBIfam" id="TIGR02116">
    <property type="entry name" value="toxin_Txe_YoeB"/>
    <property type="match status" value="1"/>
</dbReference>
<keyword evidence="5" id="KW-0255">Endonuclease</keyword>
<dbReference type="FunFam" id="3.30.2310.20:FF:000001">
    <property type="entry name" value="Addiction module toxin, Txe/YoeB family"/>
    <property type="match status" value="1"/>
</dbReference>
<dbReference type="GO" id="GO:0006401">
    <property type="term" value="P:RNA catabolic process"/>
    <property type="evidence" value="ECO:0007669"/>
    <property type="project" value="InterPro"/>
</dbReference>
<sequence length="109" mass="12763">MKLIWSAQAWDDYLYWQDTDKSMIKKINELIREIKRTPFVGKGKPEPLKFDLAGFWSRRITLEHRLVYKLDNDALLVAACRYHHQTARFMASEENAPYNATNLSSEGAK</sequence>
<dbReference type="Gene3D" id="3.30.2310.20">
    <property type="entry name" value="RelE-like"/>
    <property type="match status" value="1"/>
</dbReference>
<name>A0A2T2Y7R5_9ENTR</name>
<evidence type="ECO:0000313" key="12">
    <source>
        <dbReference type="Proteomes" id="UP000240892"/>
    </source>
</evidence>
<evidence type="ECO:0000256" key="10">
    <source>
        <dbReference type="ARBA" id="ARBA00080029"/>
    </source>
</evidence>
<evidence type="ECO:0000313" key="11">
    <source>
        <dbReference type="EMBL" id="PSR48566.1"/>
    </source>
</evidence>
<dbReference type="PANTHER" id="PTHR38039:SF1">
    <property type="entry name" value="TOXIN YOEB"/>
    <property type="match status" value="1"/>
</dbReference>
<dbReference type="SUPFAM" id="SSF143011">
    <property type="entry name" value="RelE-like"/>
    <property type="match status" value="1"/>
</dbReference>
<dbReference type="EMBL" id="PYHO01000001">
    <property type="protein sequence ID" value="PSR48566.1"/>
    <property type="molecule type" value="Genomic_DNA"/>
</dbReference>
<dbReference type="GO" id="GO:0098795">
    <property type="term" value="P:global gene silencing by mRNA cleavage"/>
    <property type="evidence" value="ECO:0007669"/>
    <property type="project" value="TreeGrafter"/>
</dbReference>
<keyword evidence="3" id="KW-1277">Toxin-antitoxin system</keyword>
<keyword evidence="12" id="KW-1185">Reference proteome</keyword>
<gene>
    <name evidence="11" type="ORF">C8256_00795</name>
</gene>
<accession>A0A2T2Y7R5</accession>
<keyword evidence="6" id="KW-0378">Hydrolase</keyword>
<evidence type="ECO:0000256" key="3">
    <source>
        <dbReference type="ARBA" id="ARBA00022649"/>
    </source>
</evidence>
<dbReference type="Proteomes" id="UP000240892">
    <property type="component" value="Unassembled WGS sequence"/>
</dbReference>
<dbReference type="PANTHER" id="PTHR38039">
    <property type="entry name" value="TOXIN YOEB"/>
    <property type="match status" value="1"/>
</dbReference>
<keyword evidence="4" id="KW-0540">Nuclease</keyword>
<evidence type="ECO:0000256" key="5">
    <source>
        <dbReference type="ARBA" id="ARBA00022759"/>
    </source>
</evidence>
<comment type="caution">
    <text evidence="11">The sequence shown here is derived from an EMBL/GenBank/DDBJ whole genome shotgun (WGS) entry which is preliminary data.</text>
</comment>
<evidence type="ECO:0000256" key="9">
    <source>
        <dbReference type="ARBA" id="ARBA00079979"/>
    </source>
</evidence>
<proteinExistence type="inferred from homology"/>
<dbReference type="GO" id="GO:0003723">
    <property type="term" value="F:RNA binding"/>
    <property type="evidence" value="ECO:0007669"/>
    <property type="project" value="UniProtKB-KW"/>
</dbReference>
<evidence type="ECO:0000256" key="2">
    <source>
        <dbReference type="ARBA" id="ARBA00017742"/>
    </source>
</evidence>
<evidence type="ECO:0000256" key="4">
    <source>
        <dbReference type="ARBA" id="ARBA00022722"/>
    </source>
</evidence>
<keyword evidence="7" id="KW-0694">RNA-binding</keyword>
<comment type="similarity">
    <text evidence="1">Belongs to the YoeB family.</text>
</comment>
<dbReference type="Pfam" id="PF06769">
    <property type="entry name" value="YoeB_toxin"/>
    <property type="match status" value="1"/>
</dbReference>
<dbReference type="AlphaFoldDB" id="A0A2T2Y7R5"/>
<dbReference type="GO" id="GO:0004519">
    <property type="term" value="F:endonuclease activity"/>
    <property type="evidence" value="ECO:0007669"/>
    <property type="project" value="UniProtKB-KW"/>
</dbReference>
<organism evidence="11 12">
    <name type="scientific">Kluyvera genomosp. 2</name>
    <dbReference type="NCBI Taxonomy" id="2774054"/>
    <lineage>
        <taxon>Bacteria</taxon>
        <taxon>Pseudomonadati</taxon>
        <taxon>Pseudomonadota</taxon>
        <taxon>Gammaproteobacteria</taxon>
        <taxon>Enterobacterales</taxon>
        <taxon>Enterobacteriaceae</taxon>
        <taxon>Kluyvera</taxon>
    </lineage>
</organism>
<dbReference type="GO" id="GO:0016787">
    <property type="term" value="F:hydrolase activity"/>
    <property type="evidence" value="ECO:0007669"/>
    <property type="project" value="UniProtKB-KW"/>
</dbReference>
<dbReference type="InterPro" id="IPR035093">
    <property type="entry name" value="RelE/ParE_toxin_dom_sf"/>
</dbReference>
<evidence type="ECO:0000256" key="1">
    <source>
        <dbReference type="ARBA" id="ARBA00008172"/>
    </source>
</evidence>
<protein>
    <recommendedName>
        <fullName evidence="2">Toxin YoeB</fullName>
    </recommendedName>
    <alternativeName>
        <fullName evidence="10">Putative endoribonuclease YoeB</fullName>
    </alternativeName>
    <alternativeName>
        <fullName evidence="8 9">Putative mRNA interferase YoeB</fullName>
    </alternativeName>
</protein>